<evidence type="ECO:0000313" key="2">
    <source>
        <dbReference type="EMBL" id="TNV87577.1"/>
    </source>
</evidence>
<evidence type="ECO:0000256" key="1">
    <source>
        <dbReference type="SAM" id="MobiDB-lite"/>
    </source>
</evidence>
<dbReference type="OrthoDB" id="10547637at2759"/>
<feature type="region of interest" description="Disordered" evidence="1">
    <location>
        <begin position="1852"/>
        <end position="1876"/>
    </location>
</feature>
<organism evidence="2 3">
    <name type="scientific">Halteria grandinella</name>
    <dbReference type="NCBI Taxonomy" id="5974"/>
    <lineage>
        <taxon>Eukaryota</taxon>
        <taxon>Sar</taxon>
        <taxon>Alveolata</taxon>
        <taxon>Ciliophora</taxon>
        <taxon>Intramacronucleata</taxon>
        <taxon>Spirotrichea</taxon>
        <taxon>Stichotrichia</taxon>
        <taxon>Sporadotrichida</taxon>
        <taxon>Halteriidae</taxon>
        <taxon>Halteria</taxon>
    </lineage>
</organism>
<gene>
    <name evidence="2" type="ORF">FGO68_gene4606</name>
</gene>
<reference evidence="2" key="1">
    <citation type="submission" date="2019-06" db="EMBL/GenBank/DDBJ databases">
        <authorList>
            <person name="Zheng W."/>
        </authorList>
    </citation>
    <scope>NUCLEOTIDE SEQUENCE</scope>
    <source>
        <strain evidence="2">QDHG01</strain>
    </source>
</reference>
<comment type="caution">
    <text evidence="2">The sequence shown here is derived from an EMBL/GenBank/DDBJ whole genome shotgun (WGS) entry which is preliminary data.</text>
</comment>
<proteinExistence type="predicted"/>
<evidence type="ECO:0000313" key="3">
    <source>
        <dbReference type="Proteomes" id="UP000785679"/>
    </source>
</evidence>
<name>A0A8J8P3U1_HALGN</name>
<dbReference type="Proteomes" id="UP000785679">
    <property type="component" value="Unassembled WGS sequence"/>
</dbReference>
<protein>
    <submittedName>
        <fullName evidence="2">Uncharacterized protein</fullName>
    </submittedName>
</protein>
<sequence>MNERELLICEECAGISEGLSTFKEADSRLRKVLKNVITSASSKNGNFMAYILQEGDLVLYNWRSKLIGVIKGLQKFEKEAGGEYPNIVMSINESGSTLFYKVAGLDYGWLWNKQQEQEVTPKKPAMTNPIKKETQKALFQRSNSQEGRKPETERNQVAQEDTQRLISLKGTWIRVSIKHDNINDFTKKSVPIGDSLDLKYSHSSWSESQKSEVINIFQARLFQKRDFILSRFKSASLQQQFKNDDHMFIELTSLQVKTFYSSKGGSQYEASVKCCLPIQKVSALEFMCGPIPSKSKVVVTKLDNKAQISFTALNSPHMVYCQGMFTNFETSVSVSLKLFDFVSPDDSPSFDNRGKTNLCIDDVAWTNNDAFVVIIFNSFTFAILPRLGNTLVSIYNPTIQNISTKSVDMHQHYRSPKKFNELILPLSIAQKYSSLRQNIVANRKTIQMHPSEEKFIITDGQGICLLFKMDFEPELTDLFGHSNMSYFFVRFCISIDRLVVDPEILEKIPQLLTNKLPLFEFEKNAELDEEDEPGQIIMTASQINPFQHGLKHMETNQSFNAEFNLDCQVVLTNLKHLLLSLRWNKNSPINYFQWIVTVVNDCFYYFLKQSEPLYAYHALRIAEASCKKYLFRTEIDTNEDIFAKRKKESKIENLESGDFEKLKKFFEAIHDMYDYHNTVSYMKKTTNEKLEINFNFLDRVPLKLNSGSGSLRFQFTKNHTLLVYYCLIQFRNYQAANFNILFLVFACYIMQRYLESSMHEHLQKIVEIVFRNFQTKKKSDDYELFLGKSGKNAILGPIERIKSFQDWLTLAMKYNLDHISPLYEQDNFENLMDTGLNLVELNYDKVDKNIGYLGSHAHSLAACRLIIKLSQDEITFPKFNQQIKALLQMGSDSNAKVRNFNTGLTMFLTSEYLMRNDIQGRNEAIGLLDFMQGLQRISTYSFAQNVTNFVNQTSIVFKDLFKIQQRSRHVKQLEQIGINKATDQSHFISVLFLQINDTQSAFEVLCHPIANQSLSDRLESALFQICIFSTIIKHSLRYIDALNSTQSKEVEGQQFTNKDQIAKFQQKCNCIQTIRKSLSLLKEAFGKLFAMPQSVKLEGEDSLHEGSGKFECTWAAFNLAPSSAVCSLKEELGHGSIKRLIKILKFLKLEVEIDQEVKESQDIYSEKYILTEAIFECFFKSDAKIIQDLSRGDLRLSNIIMHEMEQVFGCFINQDEGGCTVGESEIGGNFFVVWDGYNQLNEKTKNLSTLTLKNFKKFSKVLMFIETLKHLQDIEAAYQGIEDENQRIQCILSKVDTLFQLSQFDKYTNNHIIIAQALSNLRNVINNEAIIHNQDLLLDVLKHIQYSSFNRANKQKLASILELTKANNSENLACLISQLENIIFSTNETLDVAKNLFNQRLLETQKRLIGVLNNSINSHVLMANGEVIAKKQKLKVIEKALQVRDAFGVSFDQSLFLDKGCFNQRTGNILGLNDKILDKYQLLKEKREEQKIKKRRVPSDITKKEEKPMSFRAGQQITEPQQSADGFLLPPMKKLQIPIIQGNEVLNQGVETTRHFSSVVESPRPIVGQEGGGLHTEFHFIPPPELAKGLLKNRQLGQIITPREGEISPKEKERISKLISEKVKVNSLAQQQLELPKQIQARLEIFISAITKRKNSVKRQIFISDVISKAASPANRDKPQHRKGQMSVSIIGGGAGGLNFNFGNQKTVVERKVGGIGSSRGLAPPGLPRSKPLAQQAKIVSLPVKTKQDAITRLIRIQRLSHMRLAFHKLKKDAENLYRPFNLVIVKRKGQNYLISDISTLIKNDALMKSKPKSPSIQIEGEPHPSIEPFDLFKVSQNILSSKIPARPALQQQLASKGTTSRERQKKQMKREAKRAMVKRLKALTEKVDRVQKEASKLQSELQKLSTQQQSAN</sequence>
<feature type="region of interest" description="Disordered" evidence="1">
    <location>
        <begin position="118"/>
        <end position="160"/>
    </location>
</feature>
<keyword evidence="3" id="KW-1185">Reference proteome</keyword>
<accession>A0A8J8P3U1</accession>
<dbReference type="EMBL" id="RRYP01000340">
    <property type="protein sequence ID" value="TNV87577.1"/>
    <property type="molecule type" value="Genomic_DNA"/>
</dbReference>